<gene>
    <name evidence="1" type="ORF">MJO28_006424</name>
</gene>
<comment type="caution">
    <text evidence="1">The sequence shown here is derived from an EMBL/GenBank/DDBJ whole genome shotgun (WGS) entry which is preliminary data.</text>
</comment>
<dbReference type="Proteomes" id="UP001060170">
    <property type="component" value="Chromosome 6"/>
</dbReference>
<protein>
    <submittedName>
        <fullName evidence="1">Uncharacterized protein</fullName>
    </submittedName>
</protein>
<evidence type="ECO:0000313" key="2">
    <source>
        <dbReference type="Proteomes" id="UP001060170"/>
    </source>
</evidence>
<keyword evidence="2" id="KW-1185">Reference proteome</keyword>
<reference evidence="2" key="1">
    <citation type="journal article" date="2018" name="BMC Genomics">
        <title>Genomic insights into host adaptation between the wheat stripe rust pathogen (Puccinia striiformis f. sp. tritici) and the barley stripe rust pathogen (Puccinia striiformis f. sp. hordei).</title>
        <authorList>
            <person name="Xia C."/>
            <person name="Wang M."/>
            <person name="Yin C."/>
            <person name="Cornejo O.E."/>
            <person name="Hulbert S.H."/>
            <person name="Chen X."/>
        </authorList>
    </citation>
    <scope>NUCLEOTIDE SEQUENCE [LARGE SCALE GENOMIC DNA]</scope>
    <source>
        <strain evidence="2">93-210</strain>
    </source>
</reference>
<sequence length="144" mass="16415">MQRRARSSLVAVKLVKVVIENHGLYILKVTTQEYRDDQDKLNEKVEHCSMDAGNGYTERNLKIGDTVLRHYEQRFRLPTVIPSKERSTATDSMNINATTSKNNVLKFGGRMTKANRRLSMAARKLGRDDVMTGSGPRPISRFFL</sequence>
<dbReference type="EMBL" id="CM045870">
    <property type="protein sequence ID" value="KAI7953877.1"/>
    <property type="molecule type" value="Genomic_DNA"/>
</dbReference>
<reference evidence="2" key="2">
    <citation type="journal article" date="2018" name="Mol. Plant Microbe Interact.">
        <title>Genome sequence resources for the wheat stripe rust pathogen (Puccinia striiformis f. sp. tritici) and the barley stripe rust pathogen (Puccinia striiformis f. sp. hordei).</title>
        <authorList>
            <person name="Xia C."/>
            <person name="Wang M."/>
            <person name="Yin C."/>
            <person name="Cornejo O.E."/>
            <person name="Hulbert S.H."/>
            <person name="Chen X."/>
        </authorList>
    </citation>
    <scope>NUCLEOTIDE SEQUENCE [LARGE SCALE GENOMIC DNA]</scope>
    <source>
        <strain evidence="2">93-210</strain>
    </source>
</reference>
<name>A0ACC0EIM5_9BASI</name>
<reference evidence="1 2" key="3">
    <citation type="journal article" date="2022" name="Microbiol. Spectr.">
        <title>Folding features and dynamics of 3D genome architecture in plant fungal pathogens.</title>
        <authorList>
            <person name="Xia C."/>
        </authorList>
    </citation>
    <scope>NUCLEOTIDE SEQUENCE [LARGE SCALE GENOMIC DNA]</scope>
    <source>
        <strain evidence="1 2">93-210</strain>
    </source>
</reference>
<proteinExistence type="predicted"/>
<accession>A0ACC0EIM5</accession>
<organism evidence="1 2">
    <name type="scientific">Puccinia striiformis f. sp. tritici</name>
    <dbReference type="NCBI Taxonomy" id="168172"/>
    <lineage>
        <taxon>Eukaryota</taxon>
        <taxon>Fungi</taxon>
        <taxon>Dikarya</taxon>
        <taxon>Basidiomycota</taxon>
        <taxon>Pucciniomycotina</taxon>
        <taxon>Pucciniomycetes</taxon>
        <taxon>Pucciniales</taxon>
        <taxon>Pucciniaceae</taxon>
        <taxon>Puccinia</taxon>
    </lineage>
</organism>
<evidence type="ECO:0000313" key="1">
    <source>
        <dbReference type="EMBL" id="KAI7953877.1"/>
    </source>
</evidence>